<evidence type="ECO:0000313" key="1">
    <source>
        <dbReference type="EMBL" id="EGF25195.1"/>
    </source>
</evidence>
<organism evidence="1 2">
    <name type="scientific">Rhodopirellula baltica WH47</name>
    <dbReference type="NCBI Taxonomy" id="991778"/>
    <lineage>
        <taxon>Bacteria</taxon>
        <taxon>Pseudomonadati</taxon>
        <taxon>Planctomycetota</taxon>
        <taxon>Planctomycetia</taxon>
        <taxon>Pirellulales</taxon>
        <taxon>Pirellulaceae</taxon>
        <taxon>Rhodopirellula</taxon>
    </lineage>
</organism>
<evidence type="ECO:0000313" key="2">
    <source>
        <dbReference type="Proteomes" id="UP000006222"/>
    </source>
</evidence>
<gene>
    <name evidence="1" type="ORF">RBWH47_02382</name>
</gene>
<dbReference type="PATRIC" id="fig|991778.3.peg.5170"/>
<dbReference type="AlphaFoldDB" id="F2AYS8"/>
<comment type="caution">
    <text evidence="1">The sequence shown here is derived from an EMBL/GenBank/DDBJ whole genome shotgun (WGS) entry which is preliminary data.</text>
</comment>
<reference evidence="1 2" key="1">
    <citation type="journal article" date="2013" name="Mar. Genomics">
        <title>Expression of sulfatases in Rhodopirellula baltica and the diversity of sulfatases in the genus Rhodopirellula.</title>
        <authorList>
            <person name="Wegner C.E."/>
            <person name="Richter-Heitmann T."/>
            <person name="Klindworth A."/>
            <person name="Klockow C."/>
            <person name="Richter M."/>
            <person name="Achstetter T."/>
            <person name="Glockner F.O."/>
            <person name="Harder J."/>
        </authorList>
    </citation>
    <scope>NUCLEOTIDE SEQUENCE [LARGE SCALE GENOMIC DNA]</scope>
    <source>
        <strain evidence="1 2">WH47</strain>
    </source>
</reference>
<accession>F2AYS8</accession>
<sequence length="53" mass="5540">MLGSGGTLNRVKLVWSAATVRGDGSVCDSKKRVLLSSWNAIPAGGWTPAGRVR</sequence>
<proteinExistence type="predicted"/>
<dbReference type="EMBL" id="AFAR01000245">
    <property type="protein sequence ID" value="EGF25195.1"/>
    <property type="molecule type" value="Genomic_DNA"/>
</dbReference>
<dbReference type="Proteomes" id="UP000006222">
    <property type="component" value="Unassembled WGS sequence"/>
</dbReference>
<name>F2AYS8_RHOBT</name>
<protein>
    <submittedName>
        <fullName evidence="1">Uncharacterized protein</fullName>
    </submittedName>
</protein>